<gene>
    <name evidence="10" type="ORF">AC058_13450</name>
</gene>
<keyword evidence="7 9" id="KW-0472">Membrane</keyword>
<feature type="transmembrane region" description="Helical" evidence="9">
    <location>
        <begin position="865"/>
        <end position="883"/>
    </location>
</feature>
<dbReference type="SUPFAM" id="SSF82866">
    <property type="entry name" value="Multidrug efflux transporter AcrB transmembrane domain"/>
    <property type="match status" value="2"/>
</dbReference>
<feature type="transmembrane region" description="Helical" evidence="9">
    <location>
        <begin position="12"/>
        <end position="32"/>
    </location>
</feature>
<feature type="region of interest" description="Disordered" evidence="8">
    <location>
        <begin position="1031"/>
        <end position="1053"/>
    </location>
</feature>
<dbReference type="Gene3D" id="3.30.70.1440">
    <property type="entry name" value="Multidrug efflux transporter AcrB pore domain"/>
    <property type="match status" value="1"/>
</dbReference>
<evidence type="ECO:0000256" key="3">
    <source>
        <dbReference type="ARBA" id="ARBA00022475"/>
    </source>
</evidence>
<keyword evidence="5 9" id="KW-0812">Transmembrane</keyword>
<feature type="transmembrane region" description="Helical" evidence="9">
    <location>
        <begin position="916"/>
        <end position="941"/>
    </location>
</feature>
<feature type="transmembrane region" description="Helical" evidence="9">
    <location>
        <begin position="368"/>
        <end position="389"/>
    </location>
</feature>
<dbReference type="Proteomes" id="UP000189376">
    <property type="component" value="Unassembled WGS sequence"/>
</dbReference>
<evidence type="ECO:0000256" key="7">
    <source>
        <dbReference type="ARBA" id="ARBA00023136"/>
    </source>
</evidence>
<comment type="caution">
    <text evidence="10">The sequence shown here is derived from an EMBL/GenBank/DDBJ whole genome shotgun (WGS) entry which is preliminary data.</text>
</comment>
<evidence type="ECO:0000256" key="8">
    <source>
        <dbReference type="SAM" id="MobiDB-lite"/>
    </source>
</evidence>
<protein>
    <submittedName>
        <fullName evidence="10">Multidrug transporter</fullName>
    </submittedName>
</protein>
<dbReference type="PRINTS" id="PR00702">
    <property type="entry name" value="ACRIFLAVINRP"/>
</dbReference>
<evidence type="ECO:0000256" key="5">
    <source>
        <dbReference type="ARBA" id="ARBA00022692"/>
    </source>
</evidence>
<keyword evidence="2" id="KW-0813">Transport</keyword>
<dbReference type="FunFam" id="1.20.1640.10:FF:000001">
    <property type="entry name" value="Efflux pump membrane transporter"/>
    <property type="match status" value="1"/>
</dbReference>
<accession>A0A1V2UV97</accession>
<dbReference type="GO" id="GO:0005886">
    <property type="term" value="C:plasma membrane"/>
    <property type="evidence" value="ECO:0007669"/>
    <property type="project" value="UniProtKB-SubCell"/>
</dbReference>
<evidence type="ECO:0000256" key="1">
    <source>
        <dbReference type="ARBA" id="ARBA00004429"/>
    </source>
</evidence>
<keyword evidence="11" id="KW-1185">Reference proteome</keyword>
<dbReference type="FunFam" id="3.30.70.1430:FF:000001">
    <property type="entry name" value="Efflux pump membrane transporter"/>
    <property type="match status" value="1"/>
</dbReference>
<dbReference type="Gene3D" id="3.30.2090.10">
    <property type="entry name" value="Multidrug efflux transporter AcrB TolC docking domain, DN and DC subdomains"/>
    <property type="match status" value="2"/>
</dbReference>
<feature type="transmembrane region" description="Helical" evidence="9">
    <location>
        <begin position="439"/>
        <end position="459"/>
    </location>
</feature>
<dbReference type="Pfam" id="PF00873">
    <property type="entry name" value="ACR_tran"/>
    <property type="match status" value="1"/>
</dbReference>
<dbReference type="GO" id="GO:0042910">
    <property type="term" value="F:xenobiotic transmembrane transporter activity"/>
    <property type="evidence" value="ECO:0007669"/>
    <property type="project" value="TreeGrafter"/>
</dbReference>
<dbReference type="PANTHER" id="PTHR32063">
    <property type="match status" value="1"/>
</dbReference>
<dbReference type="RefSeq" id="WP_077169654.1">
    <property type="nucleotide sequence ID" value="NZ_LFZS01000008.1"/>
</dbReference>
<proteinExistence type="predicted"/>
<sequence length="1053" mass="114162">MNLSRLFIQRSVATTLVMIAIFLCGLVSWKFLPVASLPEVDYPTMQVTTLYPGASPEVIASTITAPLERQFGQMPGLSQMSSTSSNGASVITLQFNLNLGLDVAEQEVQAAINASNNLLPNDLLTPPTYSKVNPADKPIMTIAISSKEMPITKLEDLVDTRLAQQLSQVSGVGLISVSGGQRPAVRLQVNSAALANMGLTLEDVRTAVTAANVNQAKGTISGSVQSSTIDGNDQLHTADDYKNLIIAYKNGAPIRMSDIAATIDSAENVRLAAWVGHTSNNAATQTPAIIINVQRQPNANVIQVADQIKQILPKLQSSFPQSVNVEILNDSTATIQASLTDVEFELVLAMVLVIIVVFLFLRSVRATFIPAVALPLSLVGTFAVMYLIGFSVDNLSLMALTIATGFVIDDAIVMIENISRYIEQGEPPMQAALKGSEQIGFTIISLTISLIAVLIPLLFMGDVVGRLFREFAVTLAVSILISAFISLTLTPMLSSRLLKHIPEAEQGRFYHAMGSFFDKTIGIYSKALRWVLARQGLFLVVTVATFVFTVMLYVFIPKGFFPVQDTGQIIATTEADQTISFQAMSVKQQETAKIILQDPAVQSISSFIGVDGTNSSLNTGRILINLKDKSARPDVQTVISDLQQRLSKAQGVTTYLQPAQDLTIDARQSRTQYQFTVQSTRSEDLATWIPKLVQALSSRPEITNLASDWQDKGLQVYVDINRDAAAQYGVTTASIDNILYNAFGQRLISTIFTQTNQYHVVLGLSEQDQNGLQALQDLYVPSSSGKPVRLSSIATIQPRNTLLEINHLGQFPTATISFDTAQGVSLEQAVQAVKETEQQLKLPNTLMTQFQGAALAFQASLSNTVWLIIAAIVVMYIILGVLYESFIHPLTILSTLPSAGIGALLALSLTHNDLNIIAIIGIVLLIGIVKKNAIMMIDFALDAERHQGLTPMESIYQACLLRFRPILMTTMAALLGAVPLVIGSGMGSELRHPLGITMIGGLILSQLLTLFTTPVVYLAFDHLAQRIKGNRRPDKDASELPPYEHFKSGVDEV</sequence>
<evidence type="ECO:0000256" key="4">
    <source>
        <dbReference type="ARBA" id="ARBA00022519"/>
    </source>
</evidence>
<dbReference type="InterPro" id="IPR027463">
    <property type="entry name" value="AcrB_DN_DC_subdom"/>
</dbReference>
<dbReference type="SUPFAM" id="SSF82693">
    <property type="entry name" value="Multidrug efflux transporter AcrB pore domain, PN1, PN2, PC1 and PC2 subdomains"/>
    <property type="match status" value="4"/>
</dbReference>
<dbReference type="Gene3D" id="3.30.70.1430">
    <property type="entry name" value="Multidrug efflux transporter AcrB pore domain"/>
    <property type="match status" value="2"/>
</dbReference>
<feature type="transmembrane region" description="Helical" evidence="9">
    <location>
        <begin position="961"/>
        <end position="982"/>
    </location>
</feature>
<evidence type="ECO:0000313" key="11">
    <source>
        <dbReference type="Proteomes" id="UP000189376"/>
    </source>
</evidence>
<dbReference type="PANTHER" id="PTHR32063:SF21">
    <property type="entry name" value="MULTIDRUG RESISTANCE PROTEIN MDTB"/>
    <property type="match status" value="1"/>
</dbReference>
<evidence type="ECO:0000256" key="6">
    <source>
        <dbReference type="ARBA" id="ARBA00022989"/>
    </source>
</evidence>
<name>A0A1V2UV97_9GAMM</name>
<dbReference type="Gene3D" id="3.30.70.1320">
    <property type="entry name" value="Multidrug efflux transporter AcrB pore domain like"/>
    <property type="match status" value="1"/>
</dbReference>
<reference evidence="10 11" key="1">
    <citation type="submission" date="2015-07" db="EMBL/GenBank/DDBJ databases">
        <title>Acinetobacter yuneri, a novel member of Acinetobacter calcoaceticus-Acinetobacter baumannii complex isolated from clinical specimen.</title>
        <authorList>
            <person name="Yu Y."/>
        </authorList>
    </citation>
    <scope>NUCLEOTIDE SEQUENCE [LARGE SCALE GENOMIC DNA]</scope>
    <source>
        <strain evidence="10 11">A362</strain>
    </source>
</reference>
<evidence type="ECO:0000256" key="9">
    <source>
        <dbReference type="SAM" id="Phobius"/>
    </source>
</evidence>
<organism evidence="10 11">
    <name type="scientific">Acinetobacter genomosp. 33YU</name>
    <dbReference type="NCBI Taxonomy" id="1675530"/>
    <lineage>
        <taxon>Bacteria</taxon>
        <taxon>Pseudomonadati</taxon>
        <taxon>Pseudomonadota</taxon>
        <taxon>Gammaproteobacteria</taxon>
        <taxon>Moraxellales</taxon>
        <taxon>Moraxellaceae</taxon>
        <taxon>Acinetobacter</taxon>
    </lineage>
</organism>
<dbReference type="AlphaFoldDB" id="A0A1V2UV97"/>
<keyword evidence="3" id="KW-1003">Cell membrane</keyword>
<evidence type="ECO:0000313" key="10">
    <source>
        <dbReference type="EMBL" id="ONN53881.1"/>
    </source>
</evidence>
<dbReference type="InterPro" id="IPR001036">
    <property type="entry name" value="Acrflvin-R"/>
</dbReference>
<keyword evidence="4" id="KW-0997">Cell inner membrane</keyword>
<dbReference type="EMBL" id="LFZS01000008">
    <property type="protein sequence ID" value="ONN53881.1"/>
    <property type="molecule type" value="Genomic_DNA"/>
</dbReference>
<dbReference type="NCBIfam" id="NF007798">
    <property type="entry name" value="PRK10503.1"/>
    <property type="match status" value="1"/>
</dbReference>
<feature type="transmembrane region" description="Helical" evidence="9">
    <location>
        <begin position="536"/>
        <end position="556"/>
    </location>
</feature>
<dbReference type="NCBIfam" id="NF033617">
    <property type="entry name" value="RND_permease_2"/>
    <property type="match status" value="1"/>
</dbReference>
<feature type="transmembrane region" description="Helical" evidence="9">
    <location>
        <begin position="344"/>
        <end position="361"/>
    </location>
</feature>
<dbReference type="Gene3D" id="1.20.1640.10">
    <property type="entry name" value="Multidrug efflux transporter AcrB transmembrane domain"/>
    <property type="match status" value="2"/>
</dbReference>
<dbReference type="SUPFAM" id="SSF82714">
    <property type="entry name" value="Multidrug efflux transporter AcrB TolC docking domain, DN and DC subdomains"/>
    <property type="match status" value="2"/>
</dbReference>
<feature type="transmembrane region" description="Helical" evidence="9">
    <location>
        <begin position="994"/>
        <end position="1020"/>
    </location>
</feature>
<keyword evidence="6 9" id="KW-1133">Transmembrane helix</keyword>
<evidence type="ECO:0000256" key="2">
    <source>
        <dbReference type="ARBA" id="ARBA00022448"/>
    </source>
</evidence>
<feature type="transmembrane region" description="Helical" evidence="9">
    <location>
        <begin position="471"/>
        <end position="490"/>
    </location>
</feature>
<comment type="subcellular location">
    <subcellularLocation>
        <location evidence="1">Cell inner membrane</location>
        <topology evidence="1">Multi-pass membrane protein</topology>
    </subcellularLocation>
</comment>